<dbReference type="CDD" id="cd00167">
    <property type="entry name" value="SANT"/>
    <property type="match status" value="2"/>
</dbReference>
<evidence type="ECO:0000259" key="9">
    <source>
        <dbReference type="PROSITE" id="PS51294"/>
    </source>
</evidence>
<keyword evidence="6" id="KW-0539">Nucleus</keyword>
<accession>A0AAN7GCQ5</accession>
<evidence type="ECO:0000259" key="8">
    <source>
        <dbReference type="PROSITE" id="PS50090"/>
    </source>
</evidence>
<comment type="caution">
    <text evidence="10">The sequence shown here is derived from an EMBL/GenBank/DDBJ whole genome shotgun (WGS) entry which is preliminary data.</text>
</comment>
<dbReference type="GO" id="GO:0000978">
    <property type="term" value="F:RNA polymerase II cis-regulatory region sequence-specific DNA binding"/>
    <property type="evidence" value="ECO:0007669"/>
    <property type="project" value="TreeGrafter"/>
</dbReference>
<evidence type="ECO:0000256" key="1">
    <source>
        <dbReference type="ARBA" id="ARBA00004123"/>
    </source>
</evidence>
<dbReference type="InterPro" id="IPR009057">
    <property type="entry name" value="Homeodomain-like_sf"/>
</dbReference>
<evidence type="ECO:0000256" key="2">
    <source>
        <dbReference type="ARBA" id="ARBA00022737"/>
    </source>
</evidence>
<dbReference type="PROSITE" id="PS51294">
    <property type="entry name" value="HTH_MYB"/>
    <property type="match status" value="2"/>
</dbReference>
<evidence type="ECO:0000256" key="4">
    <source>
        <dbReference type="ARBA" id="ARBA00023125"/>
    </source>
</evidence>
<dbReference type="FunFam" id="1.10.10.60:FF:000060">
    <property type="entry name" value="MYB transcription factor"/>
    <property type="match status" value="1"/>
</dbReference>
<dbReference type="InterPro" id="IPR017930">
    <property type="entry name" value="Myb_dom"/>
</dbReference>
<evidence type="ECO:0000256" key="7">
    <source>
        <dbReference type="SAM" id="MobiDB-lite"/>
    </source>
</evidence>
<protein>
    <submittedName>
        <fullName evidence="10">Uncharacterized protein</fullName>
    </submittedName>
</protein>
<feature type="domain" description="HTH myb-type" evidence="9">
    <location>
        <begin position="152"/>
        <end position="206"/>
    </location>
</feature>
<dbReference type="PANTHER" id="PTHR45614">
    <property type="entry name" value="MYB PROTEIN-RELATED"/>
    <property type="match status" value="1"/>
</dbReference>
<proteinExistence type="predicted"/>
<feature type="domain" description="Myb-like" evidence="8">
    <location>
        <begin position="105"/>
        <end position="151"/>
    </location>
</feature>
<feature type="domain" description="HTH myb-type" evidence="9">
    <location>
        <begin position="100"/>
        <end position="151"/>
    </location>
</feature>
<evidence type="ECO:0000256" key="5">
    <source>
        <dbReference type="ARBA" id="ARBA00023163"/>
    </source>
</evidence>
<dbReference type="SMART" id="SM00717">
    <property type="entry name" value="SANT"/>
    <property type="match status" value="2"/>
</dbReference>
<gene>
    <name evidence="10" type="ORF">SAY87_000887</name>
</gene>
<comment type="subcellular location">
    <subcellularLocation>
        <location evidence="1">Nucleus</location>
    </subcellularLocation>
</comment>
<feature type="region of interest" description="Disordered" evidence="7">
    <location>
        <begin position="344"/>
        <end position="369"/>
    </location>
</feature>
<dbReference type="Pfam" id="PF13921">
    <property type="entry name" value="Myb_DNA-bind_6"/>
    <property type="match status" value="1"/>
</dbReference>
<dbReference type="InterPro" id="IPR050560">
    <property type="entry name" value="MYB_TF"/>
</dbReference>
<sequence length="382" mass="43312">MVGRTVIEGCWFTSGKKGCPNRTGASSQIKTSDFTTEVGETGEQSRDRKSLVPETTVALRYVPLPSYPPVIPLLLSLLMEGTNRSIKSYIGEATAGISRANMCTRGHWRSSEDEKLWELVQQYGPHNWNAIAHKLQGRSGKSCRLRWYNQLHPRIVRSPFTEEEEERILASHRIHGNKWSTIARDFPGRTDNAVKNHWHVIMARRRRYHSRSTRLYQKRPANTIIMSEGQSRSSSPPAAVTSCRYNSRQQVGFLDQLLVSCCTAGNGLASSLAPFMISHHRLTAFSKGFYIDNLTSNSFKPTIIKDHKIRPFEFYDFLNVHSGPTMTSTTREVMDPIRRLDDCEADEEDEVNQTSRDQPSDCDGERYSSSTPFIEFLSVGNS</sequence>
<reference evidence="10 11" key="1">
    <citation type="journal article" date="2023" name="Hortic Res">
        <title>Pangenome of water caltrop reveals structural variations and asymmetric subgenome divergence after allopolyploidization.</title>
        <authorList>
            <person name="Zhang X."/>
            <person name="Chen Y."/>
            <person name="Wang L."/>
            <person name="Yuan Y."/>
            <person name="Fang M."/>
            <person name="Shi L."/>
            <person name="Lu R."/>
            <person name="Comes H.P."/>
            <person name="Ma Y."/>
            <person name="Chen Y."/>
            <person name="Huang G."/>
            <person name="Zhou Y."/>
            <person name="Zheng Z."/>
            <person name="Qiu Y."/>
        </authorList>
    </citation>
    <scope>NUCLEOTIDE SEQUENCE [LARGE SCALE GENOMIC DNA]</scope>
    <source>
        <tissue evidence="10">Roots</tissue>
    </source>
</reference>
<organism evidence="10 11">
    <name type="scientific">Trapa incisa</name>
    <dbReference type="NCBI Taxonomy" id="236973"/>
    <lineage>
        <taxon>Eukaryota</taxon>
        <taxon>Viridiplantae</taxon>
        <taxon>Streptophyta</taxon>
        <taxon>Embryophyta</taxon>
        <taxon>Tracheophyta</taxon>
        <taxon>Spermatophyta</taxon>
        <taxon>Magnoliopsida</taxon>
        <taxon>eudicotyledons</taxon>
        <taxon>Gunneridae</taxon>
        <taxon>Pentapetalae</taxon>
        <taxon>rosids</taxon>
        <taxon>malvids</taxon>
        <taxon>Myrtales</taxon>
        <taxon>Lythraceae</taxon>
        <taxon>Trapa</taxon>
    </lineage>
</organism>
<dbReference type="InterPro" id="IPR001005">
    <property type="entry name" value="SANT/Myb"/>
</dbReference>
<name>A0AAN7GCQ5_9MYRT</name>
<dbReference type="GO" id="GO:0000981">
    <property type="term" value="F:DNA-binding transcription factor activity, RNA polymerase II-specific"/>
    <property type="evidence" value="ECO:0007669"/>
    <property type="project" value="TreeGrafter"/>
</dbReference>
<feature type="compositionally biased region" description="Polar residues" evidence="7">
    <location>
        <begin position="23"/>
        <end position="35"/>
    </location>
</feature>
<feature type="domain" description="Myb-like" evidence="8">
    <location>
        <begin position="152"/>
        <end position="202"/>
    </location>
</feature>
<dbReference type="PANTHER" id="PTHR45614:SF150">
    <property type="entry name" value="MYB-LIKE DNA-BINDING DOMAIN CONTAINING PROTEIN, EXPRESSED"/>
    <property type="match status" value="1"/>
</dbReference>
<keyword evidence="4" id="KW-0238">DNA-binding</keyword>
<feature type="region of interest" description="Disordered" evidence="7">
    <location>
        <begin position="21"/>
        <end position="49"/>
    </location>
</feature>
<dbReference type="AlphaFoldDB" id="A0AAN7GCQ5"/>
<evidence type="ECO:0000313" key="10">
    <source>
        <dbReference type="EMBL" id="KAK4742886.1"/>
    </source>
</evidence>
<evidence type="ECO:0000313" key="11">
    <source>
        <dbReference type="Proteomes" id="UP001345219"/>
    </source>
</evidence>
<keyword evidence="5" id="KW-0804">Transcription</keyword>
<dbReference type="Gene3D" id="1.10.10.60">
    <property type="entry name" value="Homeodomain-like"/>
    <property type="match status" value="2"/>
</dbReference>
<keyword evidence="3" id="KW-0805">Transcription regulation</keyword>
<evidence type="ECO:0000256" key="3">
    <source>
        <dbReference type="ARBA" id="ARBA00023015"/>
    </source>
</evidence>
<evidence type="ECO:0000256" key="6">
    <source>
        <dbReference type="ARBA" id="ARBA00023242"/>
    </source>
</evidence>
<dbReference type="GO" id="GO:0005634">
    <property type="term" value="C:nucleus"/>
    <property type="evidence" value="ECO:0007669"/>
    <property type="project" value="UniProtKB-SubCell"/>
</dbReference>
<dbReference type="EMBL" id="JAXIOK010000023">
    <property type="protein sequence ID" value="KAK4742886.1"/>
    <property type="molecule type" value="Genomic_DNA"/>
</dbReference>
<dbReference type="PROSITE" id="PS50090">
    <property type="entry name" value="MYB_LIKE"/>
    <property type="match status" value="2"/>
</dbReference>
<dbReference type="Proteomes" id="UP001345219">
    <property type="component" value="Chromosome 1"/>
</dbReference>
<dbReference type="SUPFAM" id="SSF46689">
    <property type="entry name" value="Homeodomain-like"/>
    <property type="match status" value="1"/>
</dbReference>
<keyword evidence="2" id="KW-0677">Repeat</keyword>
<keyword evidence="11" id="KW-1185">Reference proteome</keyword>